<dbReference type="Proteomes" id="UP000228510">
    <property type="component" value="Unassembled WGS sequence"/>
</dbReference>
<evidence type="ECO:0000313" key="4">
    <source>
        <dbReference type="EMBL" id="PIR91956.1"/>
    </source>
</evidence>
<name>A0A2H0UYN4_9BACT</name>
<dbReference type="Gene3D" id="2.60.40.790">
    <property type="match status" value="1"/>
</dbReference>
<dbReference type="CDD" id="cd06464">
    <property type="entry name" value="ACD_sHsps-like"/>
    <property type="match status" value="1"/>
</dbReference>
<dbReference type="InterPro" id="IPR031107">
    <property type="entry name" value="Small_HSP"/>
</dbReference>
<evidence type="ECO:0000313" key="5">
    <source>
        <dbReference type="Proteomes" id="UP000228510"/>
    </source>
</evidence>
<organism evidence="4 5">
    <name type="scientific">Candidatus Falkowbacteria bacterium CG10_big_fil_rev_8_21_14_0_10_44_15</name>
    <dbReference type="NCBI Taxonomy" id="1974569"/>
    <lineage>
        <taxon>Bacteria</taxon>
        <taxon>Candidatus Falkowiibacteriota</taxon>
    </lineage>
</organism>
<reference evidence="5" key="1">
    <citation type="submission" date="2017-09" db="EMBL/GenBank/DDBJ databases">
        <title>Depth-based differentiation of microbial function through sediment-hosted aquifers and enrichment of novel symbionts in the deep terrestrial subsurface.</title>
        <authorList>
            <person name="Probst A.J."/>
            <person name="Ladd B."/>
            <person name="Jarett J.K."/>
            <person name="Geller-Mcgrath D.E."/>
            <person name="Sieber C.M.K."/>
            <person name="Emerson J.B."/>
            <person name="Anantharaman K."/>
            <person name="Thomas B.C."/>
            <person name="Malmstrom R."/>
            <person name="Stieglmeier M."/>
            <person name="Klingl A."/>
            <person name="Woyke T."/>
            <person name="Ryan C.M."/>
            <person name="Banfield J.F."/>
        </authorList>
    </citation>
    <scope>NUCLEOTIDE SEQUENCE [LARGE SCALE GENOMIC DNA]</scope>
</reference>
<feature type="domain" description="SHSP" evidence="3">
    <location>
        <begin position="39"/>
        <end position="150"/>
    </location>
</feature>
<dbReference type="SUPFAM" id="SSF49764">
    <property type="entry name" value="HSP20-like chaperones"/>
    <property type="match status" value="1"/>
</dbReference>
<gene>
    <name evidence="4" type="ORF">COU01_04305</name>
</gene>
<dbReference type="PROSITE" id="PS01031">
    <property type="entry name" value="SHSP"/>
    <property type="match status" value="1"/>
</dbReference>
<evidence type="ECO:0000259" key="3">
    <source>
        <dbReference type="PROSITE" id="PS01031"/>
    </source>
</evidence>
<evidence type="ECO:0000256" key="2">
    <source>
        <dbReference type="RuleBase" id="RU003616"/>
    </source>
</evidence>
<sequence length="150" mass="16911">MDFFRKLTGLNQGKANINVNTAPAEKVADNQPEEQWLADDYEEGQLAIDVYQSKDAIIVKSTIAGVKPEDIDISINNDLLTIRGARKMDEQISAEDYFYQECYWGSFSRSIILPVEVKPDQIEATIENGVLTIFLPKAQTAKQIEVKIKE</sequence>
<evidence type="ECO:0000256" key="1">
    <source>
        <dbReference type="PROSITE-ProRule" id="PRU00285"/>
    </source>
</evidence>
<comment type="similarity">
    <text evidence="1 2">Belongs to the small heat shock protein (HSP20) family.</text>
</comment>
<proteinExistence type="inferred from homology"/>
<dbReference type="PANTHER" id="PTHR11527">
    <property type="entry name" value="HEAT-SHOCK PROTEIN 20 FAMILY MEMBER"/>
    <property type="match status" value="1"/>
</dbReference>
<protein>
    <submittedName>
        <fullName evidence="4">Molecular chaperone</fullName>
    </submittedName>
</protein>
<comment type="caution">
    <text evidence="4">The sequence shown here is derived from an EMBL/GenBank/DDBJ whole genome shotgun (WGS) entry which is preliminary data.</text>
</comment>
<dbReference type="EMBL" id="PFAT01000055">
    <property type="protein sequence ID" value="PIR91956.1"/>
    <property type="molecule type" value="Genomic_DNA"/>
</dbReference>
<dbReference type="AlphaFoldDB" id="A0A2H0UYN4"/>
<dbReference type="InterPro" id="IPR008978">
    <property type="entry name" value="HSP20-like_chaperone"/>
</dbReference>
<dbReference type="Pfam" id="PF00011">
    <property type="entry name" value="HSP20"/>
    <property type="match status" value="1"/>
</dbReference>
<accession>A0A2H0UYN4</accession>
<dbReference type="InterPro" id="IPR002068">
    <property type="entry name" value="A-crystallin/Hsp20_dom"/>
</dbReference>